<accession>X1KWN6</accession>
<dbReference type="EMBL" id="BARU01046900">
    <property type="protein sequence ID" value="GAH94569.1"/>
    <property type="molecule type" value="Genomic_DNA"/>
</dbReference>
<comment type="caution">
    <text evidence="2">The sequence shown here is derived from an EMBL/GenBank/DDBJ whole genome shotgun (WGS) entry which is preliminary data.</text>
</comment>
<dbReference type="SUPFAM" id="SSF47413">
    <property type="entry name" value="lambda repressor-like DNA-binding domains"/>
    <property type="match status" value="1"/>
</dbReference>
<dbReference type="AlphaFoldDB" id="X1KWN6"/>
<dbReference type="Gene3D" id="1.10.260.40">
    <property type="entry name" value="lambda repressor-like DNA-binding domains"/>
    <property type="match status" value="1"/>
</dbReference>
<feature type="domain" description="HTH cro/C1-type" evidence="1">
    <location>
        <begin position="13"/>
        <end position="67"/>
    </location>
</feature>
<protein>
    <recommendedName>
        <fullName evidence="1">HTH cro/C1-type domain-containing protein</fullName>
    </recommendedName>
</protein>
<sequence>MTTDNRNEIGKTLKQQRLMLELTLRELAAKSGVCASHIGRVERGERFPSGHILRKIAKPLELDESLLMTIAGYLPSQPSSETGEEHHIYRG</sequence>
<dbReference type="SMART" id="SM00530">
    <property type="entry name" value="HTH_XRE"/>
    <property type="match status" value="1"/>
</dbReference>
<dbReference type="Pfam" id="PF01381">
    <property type="entry name" value="HTH_3"/>
    <property type="match status" value="1"/>
</dbReference>
<evidence type="ECO:0000313" key="2">
    <source>
        <dbReference type="EMBL" id="GAH94569.1"/>
    </source>
</evidence>
<dbReference type="GO" id="GO:0003677">
    <property type="term" value="F:DNA binding"/>
    <property type="evidence" value="ECO:0007669"/>
    <property type="project" value="InterPro"/>
</dbReference>
<evidence type="ECO:0000259" key="1">
    <source>
        <dbReference type="PROSITE" id="PS50943"/>
    </source>
</evidence>
<gene>
    <name evidence="2" type="ORF">S03H2_70531</name>
</gene>
<name>X1KWN6_9ZZZZ</name>
<proteinExistence type="predicted"/>
<feature type="non-terminal residue" evidence="2">
    <location>
        <position position="91"/>
    </location>
</feature>
<reference evidence="2" key="1">
    <citation type="journal article" date="2014" name="Front. Microbiol.">
        <title>High frequency of phylogenetically diverse reductive dehalogenase-homologous genes in deep subseafloor sedimentary metagenomes.</title>
        <authorList>
            <person name="Kawai M."/>
            <person name="Futagami T."/>
            <person name="Toyoda A."/>
            <person name="Takaki Y."/>
            <person name="Nishi S."/>
            <person name="Hori S."/>
            <person name="Arai W."/>
            <person name="Tsubouchi T."/>
            <person name="Morono Y."/>
            <person name="Uchiyama I."/>
            <person name="Ito T."/>
            <person name="Fujiyama A."/>
            <person name="Inagaki F."/>
            <person name="Takami H."/>
        </authorList>
    </citation>
    <scope>NUCLEOTIDE SEQUENCE</scope>
    <source>
        <strain evidence="2">Expedition CK06-06</strain>
    </source>
</reference>
<organism evidence="2">
    <name type="scientific">marine sediment metagenome</name>
    <dbReference type="NCBI Taxonomy" id="412755"/>
    <lineage>
        <taxon>unclassified sequences</taxon>
        <taxon>metagenomes</taxon>
        <taxon>ecological metagenomes</taxon>
    </lineage>
</organism>
<dbReference type="InterPro" id="IPR001387">
    <property type="entry name" value="Cro/C1-type_HTH"/>
</dbReference>
<dbReference type="CDD" id="cd00093">
    <property type="entry name" value="HTH_XRE"/>
    <property type="match status" value="1"/>
</dbReference>
<dbReference type="PROSITE" id="PS50943">
    <property type="entry name" value="HTH_CROC1"/>
    <property type="match status" value="1"/>
</dbReference>
<dbReference type="InterPro" id="IPR010982">
    <property type="entry name" value="Lambda_DNA-bd_dom_sf"/>
</dbReference>